<evidence type="ECO:0000313" key="2">
    <source>
        <dbReference type="EMBL" id="EKC45928.1"/>
    </source>
</evidence>
<feature type="non-terminal residue" evidence="2">
    <location>
        <position position="1"/>
    </location>
</feature>
<protein>
    <submittedName>
        <fullName evidence="2">Uncharacterized protein</fullName>
    </submittedName>
</protein>
<accession>K1RKF9</accession>
<evidence type="ECO:0000256" key="1">
    <source>
        <dbReference type="SAM" id="MobiDB-lite"/>
    </source>
</evidence>
<dbReference type="EMBL" id="AJWZ01011240">
    <property type="protein sequence ID" value="EKC45928.1"/>
    <property type="molecule type" value="Genomic_DNA"/>
</dbReference>
<reference evidence="2" key="1">
    <citation type="journal article" date="2013" name="Environ. Microbiol.">
        <title>Microbiota from the distal guts of lean and obese adolescents exhibit partial functional redundancy besides clear differences in community structure.</title>
        <authorList>
            <person name="Ferrer M."/>
            <person name="Ruiz A."/>
            <person name="Lanza F."/>
            <person name="Haange S.B."/>
            <person name="Oberbach A."/>
            <person name="Till H."/>
            <person name="Bargiela R."/>
            <person name="Campoy C."/>
            <person name="Segura M.T."/>
            <person name="Richter M."/>
            <person name="von Bergen M."/>
            <person name="Seifert J."/>
            <person name="Suarez A."/>
        </authorList>
    </citation>
    <scope>NUCLEOTIDE SEQUENCE</scope>
</reference>
<comment type="caution">
    <text evidence="2">The sequence shown here is derived from an EMBL/GenBank/DDBJ whole genome shotgun (WGS) entry which is preliminary data.</text>
</comment>
<gene>
    <name evidence="2" type="ORF">OBE_16590</name>
</gene>
<dbReference type="AlphaFoldDB" id="K1RKF9"/>
<name>K1RKF9_9ZZZZ</name>
<sequence>TISGKLELNDDPGEVLRVLSLTAPIRFRASETGFSLCSAQNARKEHDNNPNRMPMENHDPS</sequence>
<proteinExistence type="predicted"/>
<organism evidence="2">
    <name type="scientific">human gut metagenome</name>
    <dbReference type="NCBI Taxonomy" id="408170"/>
    <lineage>
        <taxon>unclassified sequences</taxon>
        <taxon>metagenomes</taxon>
        <taxon>organismal metagenomes</taxon>
    </lineage>
</organism>
<feature type="compositionally biased region" description="Basic and acidic residues" evidence="1">
    <location>
        <begin position="42"/>
        <end position="61"/>
    </location>
</feature>
<feature type="region of interest" description="Disordered" evidence="1">
    <location>
        <begin position="39"/>
        <end position="61"/>
    </location>
</feature>